<proteinExistence type="predicted"/>
<evidence type="ECO:0000313" key="2">
    <source>
        <dbReference type="Proteomes" id="UP001257948"/>
    </source>
</evidence>
<dbReference type="RefSeq" id="WP_314204852.1">
    <property type="nucleotide sequence ID" value="NZ_JAVTLL010000022.1"/>
</dbReference>
<reference evidence="2" key="1">
    <citation type="submission" date="2023-07" db="EMBL/GenBank/DDBJ databases">
        <title>Draft genome sequence of the endophytic actinobacterium Streptomyces justiciae WPN32, a potential antibiotic producer.</title>
        <authorList>
            <person name="Yasawong M."/>
            <person name="Pana W."/>
            <person name="Ganta P."/>
            <person name="Santapan N."/>
            <person name="Songngamsuk T."/>
            <person name="Phatcharaharikarn M."/>
            <person name="Kerdtoob S."/>
            <person name="Nantapong N."/>
        </authorList>
    </citation>
    <scope>NUCLEOTIDE SEQUENCE [LARGE SCALE GENOMIC DNA]</scope>
    <source>
        <strain evidence="2">WPN32</strain>
    </source>
</reference>
<dbReference type="Proteomes" id="UP001257948">
    <property type="component" value="Unassembled WGS sequence"/>
</dbReference>
<keyword evidence="2" id="KW-1185">Reference proteome</keyword>
<name>A0ABU3M1W0_9ACTN</name>
<evidence type="ECO:0000313" key="1">
    <source>
        <dbReference type="EMBL" id="MDT7844939.1"/>
    </source>
</evidence>
<comment type="caution">
    <text evidence="1">The sequence shown here is derived from an EMBL/GenBank/DDBJ whole genome shotgun (WGS) entry which is preliminary data.</text>
</comment>
<dbReference type="EMBL" id="JAVTLL010000022">
    <property type="protein sequence ID" value="MDT7844939.1"/>
    <property type="molecule type" value="Genomic_DNA"/>
</dbReference>
<gene>
    <name evidence="1" type="ORF">RQC66_29895</name>
</gene>
<protein>
    <submittedName>
        <fullName evidence="1">Uncharacterized protein</fullName>
    </submittedName>
</protein>
<organism evidence="1 2">
    <name type="scientific">Streptomyces justiciae</name>
    <dbReference type="NCBI Taxonomy" id="2780140"/>
    <lineage>
        <taxon>Bacteria</taxon>
        <taxon>Bacillati</taxon>
        <taxon>Actinomycetota</taxon>
        <taxon>Actinomycetes</taxon>
        <taxon>Kitasatosporales</taxon>
        <taxon>Streptomycetaceae</taxon>
        <taxon>Streptomyces</taxon>
    </lineage>
</organism>
<sequence>MAKPVRPRDVFTVGLMVGLMLITLAAARAGRDPNDHERLDRQRGAAGCS</sequence>
<accession>A0ABU3M1W0</accession>